<feature type="transmembrane region" description="Helical" evidence="6">
    <location>
        <begin position="99"/>
        <end position="122"/>
    </location>
</feature>
<feature type="transmembrane region" description="Helical" evidence="6">
    <location>
        <begin position="12"/>
        <end position="34"/>
    </location>
</feature>
<dbReference type="EMBL" id="DSBX01000168">
    <property type="protein sequence ID" value="HDQ99519.1"/>
    <property type="molecule type" value="Genomic_DNA"/>
</dbReference>
<dbReference type="InterPro" id="IPR005495">
    <property type="entry name" value="LptG/LptF_permease"/>
</dbReference>
<name>A0A7V0T5F0_UNCW3</name>
<dbReference type="Pfam" id="PF03739">
    <property type="entry name" value="LptF_LptG"/>
    <property type="match status" value="1"/>
</dbReference>
<reference evidence="7" key="1">
    <citation type="journal article" date="2020" name="mSystems">
        <title>Genome- and Community-Level Interaction Insights into Carbon Utilization and Element Cycling Functions of Hydrothermarchaeota in Hydrothermal Sediment.</title>
        <authorList>
            <person name="Zhou Z."/>
            <person name="Liu Y."/>
            <person name="Xu W."/>
            <person name="Pan J."/>
            <person name="Luo Z.H."/>
            <person name="Li M."/>
        </authorList>
    </citation>
    <scope>NUCLEOTIDE SEQUENCE [LARGE SCALE GENOMIC DNA]</scope>
    <source>
        <strain evidence="7">SpSt-1182</strain>
    </source>
</reference>
<dbReference type="Proteomes" id="UP000885672">
    <property type="component" value="Unassembled WGS sequence"/>
</dbReference>
<sequence>MTILQRHALRQFVAPFFLAIAILAFVLLMDRLFLLADLLVRKGVQVVVVGEIMVLSLPFVVSVCVPLGSLISGVMTYGRMAQDNEIRVVRAAGIPVFRLVWPTAALCLALAALMVGFNGFVLPEAQHRVRNLLTDVARKKPALRVREGVFMDDFGNYLIYIGGIDERRSLVRNIAIFERKAGGETRPGFVTAPRGEIGYTADDRYMVLTLLDGEMHEVSENDSYRRLQFTRHVINVRLDEDLIRRDREYRSNQELTFFQLLGRVREMRAEVRENAEQAAASRAAGERDEAERLRAEELEVRLRYKRLELARFQVEFEKRLSLAFSAFFFLLFGAPLGILLRRGGVGTGFLVGLVFFALYYVLLLAGQNLADSGRLSPFVGMWLPNLLLVGPVAELLSRAMFERSLVAYLVPRAWRGRRPGRFLRRGRSA</sequence>
<dbReference type="GO" id="GO:0043190">
    <property type="term" value="C:ATP-binding cassette (ABC) transporter complex"/>
    <property type="evidence" value="ECO:0007669"/>
    <property type="project" value="TreeGrafter"/>
</dbReference>
<keyword evidence="5 6" id="KW-0472">Membrane</keyword>
<evidence type="ECO:0000256" key="6">
    <source>
        <dbReference type="SAM" id="Phobius"/>
    </source>
</evidence>
<feature type="transmembrane region" description="Helical" evidence="6">
    <location>
        <begin position="320"/>
        <end position="340"/>
    </location>
</feature>
<dbReference type="AlphaFoldDB" id="A0A7V0T5F0"/>
<keyword evidence="3 6" id="KW-0812">Transmembrane</keyword>
<gene>
    <name evidence="7" type="ORF">ENN51_04450</name>
</gene>
<evidence type="ECO:0000256" key="4">
    <source>
        <dbReference type="ARBA" id="ARBA00022989"/>
    </source>
</evidence>
<organism evidence="7">
    <name type="scientific">candidate division WOR-3 bacterium</name>
    <dbReference type="NCBI Taxonomy" id="2052148"/>
    <lineage>
        <taxon>Bacteria</taxon>
        <taxon>Bacteria division WOR-3</taxon>
    </lineage>
</organism>
<protein>
    <submittedName>
        <fullName evidence="7">YjgP/YjgQ family permease</fullName>
    </submittedName>
</protein>
<dbReference type="PANTHER" id="PTHR33529:SF6">
    <property type="entry name" value="YJGP_YJGQ FAMILY PERMEASE"/>
    <property type="match status" value="1"/>
</dbReference>
<dbReference type="GO" id="GO:0015920">
    <property type="term" value="P:lipopolysaccharide transport"/>
    <property type="evidence" value="ECO:0007669"/>
    <property type="project" value="TreeGrafter"/>
</dbReference>
<proteinExistence type="predicted"/>
<comment type="caution">
    <text evidence="7">The sequence shown here is derived from an EMBL/GenBank/DDBJ whole genome shotgun (WGS) entry which is preliminary data.</text>
</comment>
<evidence type="ECO:0000256" key="2">
    <source>
        <dbReference type="ARBA" id="ARBA00022475"/>
    </source>
</evidence>
<dbReference type="PANTHER" id="PTHR33529">
    <property type="entry name" value="SLR0882 PROTEIN-RELATED"/>
    <property type="match status" value="1"/>
</dbReference>
<evidence type="ECO:0000256" key="3">
    <source>
        <dbReference type="ARBA" id="ARBA00022692"/>
    </source>
</evidence>
<evidence type="ECO:0000313" key="7">
    <source>
        <dbReference type="EMBL" id="HDQ99519.1"/>
    </source>
</evidence>
<keyword evidence="4 6" id="KW-1133">Transmembrane helix</keyword>
<accession>A0A7V0T5F0</accession>
<keyword evidence="2" id="KW-1003">Cell membrane</keyword>
<evidence type="ECO:0000256" key="1">
    <source>
        <dbReference type="ARBA" id="ARBA00004651"/>
    </source>
</evidence>
<comment type="subcellular location">
    <subcellularLocation>
        <location evidence="1">Cell membrane</location>
        <topology evidence="1">Multi-pass membrane protein</topology>
    </subcellularLocation>
</comment>
<feature type="transmembrane region" description="Helical" evidence="6">
    <location>
        <begin position="347"/>
        <end position="366"/>
    </location>
</feature>
<evidence type="ECO:0000256" key="5">
    <source>
        <dbReference type="ARBA" id="ARBA00023136"/>
    </source>
</evidence>
<feature type="transmembrane region" description="Helical" evidence="6">
    <location>
        <begin position="54"/>
        <end position="78"/>
    </location>
</feature>